<evidence type="ECO:0000313" key="1">
    <source>
        <dbReference type="EMBL" id="SPW74276.1"/>
    </source>
</evidence>
<sequence>MDRATSGDVATKTALLMGWRDASTGEQKANFERQLAKIEEKRIFTPLNKVTVNLNARWLDRRLIKEFLAEQGYDELSTLNLI</sequence>
<dbReference type="EMBL" id="UARW01000007">
    <property type="protein sequence ID" value="SPW74276.1"/>
    <property type="molecule type" value="Genomic_DNA"/>
</dbReference>
<protein>
    <submittedName>
        <fullName evidence="1">Defense against restriction protein</fullName>
    </submittedName>
</protein>
<organism evidence="1 2">
    <name type="scientific">Escherichia coli</name>
    <dbReference type="NCBI Taxonomy" id="562"/>
    <lineage>
        <taxon>Bacteria</taxon>
        <taxon>Pseudomonadati</taxon>
        <taxon>Pseudomonadota</taxon>
        <taxon>Gammaproteobacteria</taxon>
        <taxon>Enterobacterales</taxon>
        <taxon>Enterobacteriaceae</taxon>
        <taxon>Escherichia</taxon>
    </lineage>
</organism>
<reference evidence="1 2" key="1">
    <citation type="submission" date="2018-06" db="EMBL/GenBank/DDBJ databases">
        <authorList>
            <consortium name="Pathogen Informatics"/>
            <person name="Doyle S."/>
        </authorList>
    </citation>
    <scope>NUCLEOTIDE SEQUENCE [LARGE SCALE GENOMIC DNA]</scope>
    <source>
        <strain evidence="1 2">NCTC8009</strain>
    </source>
</reference>
<dbReference type="Proteomes" id="UP000250991">
    <property type="component" value="Unassembled WGS sequence"/>
</dbReference>
<gene>
    <name evidence="1" type="ORF">NCTC8009_00688</name>
</gene>
<name>A0A2X1LCL8_ECOLX</name>
<dbReference type="AlphaFoldDB" id="A0A2X1LCL8"/>
<proteinExistence type="predicted"/>
<accession>A0A2X1LCL8</accession>
<evidence type="ECO:0000313" key="2">
    <source>
        <dbReference type="Proteomes" id="UP000250991"/>
    </source>
</evidence>